<keyword evidence="4" id="KW-1185">Reference proteome</keyword>
<evidence type="ECO:0000256" key="1">
    <source>
        <dbReference type="ARBA" id="ARBA00023186"/>
    </source>
</evidence>
<dbReference type="CDD" id="cd06257">
    <property type="entry name" value="DnaJ"/>
    <property type="match status" value="1"/>
</dbReference>
<dbReference type="InterPro" id="IPR001623">
    <property type="entry name" value="DnaJ_domain"/>
</dbReference>
<dbReference type="Pfam" id="PF00226">
    <property type="entry name" value="DnaJ"/>
    <property type="match status" value="1"/>
</dbReference>
<feature type="domain" description="J" evidence="2">
    <location>
        <begin position="47"/>
        <end position="111"/>
    </location>
</feature>
<dbReference type="PROSITE" id="PS50076">
    <property type="entry name" value="DNAJ_2"/>
    <property type="match status" value="1"/>
</dbReference>
<sequence length="178" mass="21040">RISENKLLYLYYDNFEIWVILLHSTVCIENDFDSVKMDLRSDEKRGELYKILGCDETSSKDQILTEYRVRAREMHPDKSGDQHNKIAFLQVQEAMAVLGDEVRRSRYNEWIHSPLPLTFDQFEKNIDTVKQSTHWATVPTTPMISGDEKNNFSHIGIEGWNKNRYQSDSARKFRDYQI</sequence>
<dbReference type="SMART" id="SM00271">
    <property type="entry name" value="DnaJ"/>
    <property type="match status" value="1"/>
</dbReference>
<evidence type="ECO:0000313" key="3">
    <source>
        <dbReference type="EMBL" id="GMR47984.1"/>
    </source>
</evidence>
<protein>
    <recommendedName>
        <fullName evidence="2">J domain-containing protein</fullName>
    </recommendedName>
</protein>
<organism evidence="3 4">
    <name type="scientific">Pristionchus mayeri</name>
    <dbReference type="NCBI Taxonomy" id="1317129"/>
    <lineage>
        <taxon>Eukaryota</taxon>
        <taxon>Metazoa</taxon>
        <taxon>Ecdysozoa</taxon>
        <taxon>Nematoda</taxon>
        <taxon>Chromadorea</taxon>
        <taxon>Rhabditida</taxon>
        <taxon>Rhabditina</taxon>
        <taxon>Diplogasteromorpha</taxon>
        <taxon>Diplogasteroidea</taxon>
        <taxon>Neodiplogasteridae</taxon>
        <taxon>Pristionchus</taxon>
    </lineage>
</organism>
<reference evidence="4" key="1">
    <citation type="submission" date="2022-10" db="EMBL/GenBank/DDBJ databases">
        <title>Genome assembly of Pristionchus species.</title>
        <authorList>
            <person name="Yoshida K."/>
            <person name="Sommer R.J."/>
        </authorList>
    </citation>
    <scope>NUCLEOTIDE SEQUENCE [LARGE SCALE GENOMIC DNA]</scope>
    <source>
        <strain evidence="4">RS5460</strain>
    </source>
</reference>
<comment type="caution">
    <text evidence="3">The sequence shown here is derived from an EMBL/GenBank/DDBJ whole genome shotgun (WGS) entry which is preliminary data.</text>
</comment>
<gene>
    <name evidence="3" type="ORF">PMAYCL1PPCAC_18179</name>
</gene>
<dbReference type="AlphaFoldDB" id="A0AAN5I169"/>
<dbReference type="EMBL" id="BTRK01000004">
    <property type="protein sequence ID" value="GMR47984.1"/>
    <property type="molecule type" value="Genomic_DNA"/>
</dbReference>
<accession>A0AAN5I169</accession>
<proteinExistence type="predicted"/>
<feature type="non-terminal residue" evidence="3">
    <location>
        <position position="1"/>
    </location>
</feature>
<dbReference type="SUPFAM" id="SSF46565">
    <property type="entry name" value="Chaperone J-domain"/>
    <property type="match status" value="1"/>
</dbReference>
<dbReference type="PANTHER" id="PTHR44500">
    <property type="entry name" value="DNAJ HOMOLOG SUBFAMILY C MEMBER 12"/>
    <property type="match status" value="1"/>
</dbReference>
<dbReference type="PANTHER" id="PTHR44500:SF1">
    <property type="entry name" value="DNAJ HOMOLOG SUBFAMILY C MEMBER 12"/>
    <property type="match status" value="1"/>
</dbReference>
<name>A0AAN5I169_9BILA</name>
<dbReference type="Gene3D" id="1.10.287.110">
    <property type="entry name" value="DnaJ domain"/>
    <property type="match status" value="1"/>
</dbReference>
<dbReference type="InterPro" id="IPR036869">
    <property type="entry name" value="J_dom_sf"/>
</dbReference>
<evidence type="ECO:0000313" key="4">
    <source>
        <dbReference type="Proteomes" id="UP001328107"/>
    </source>
</evidence>
<dbReference type="PRINTS" id="PR00625">
    <property type="entry name" value="JDOMAIN"/>
</dbReference>
<dbReference type="Proteomes" id="UP001328107">
    <property type="component" value="Unassembled WGS sequence"/>
</dbReference>
<dbReference type="GO" id="GO:0005737">
    <property type="term" value="C:cytoplasm"/>
    <property type="evidence" value="ECO:0007669"/>
    <property type="project" value="TreeGrafter"/>
</dbReference>
<evidence type="ECO:0000259" key="2">
    <source>
        <dbReference type="PROSITE" id="PS50076"/>
    </source>
</evidence>
<dbReference type="InterPro" id="IPR029827">
    <property type="entry name" value="JDP1-like"/>
</dbReference>
<keyword evidence="1" id="KW-0143">Chaperone</keyword>